<dbReference type="AlphaFoldDB" id="A0A2J6WWR1"/>
<organism evidence="1 2">
    <name type="scientific">Chloroflexus aggregans</name>
    <dbReference type="NCBI Taxonomy" id="152260"/>
    <lineage>
        <taxon>Bacteria</taxon>
        <taxon>Bacillati</taxon>
        <taxon>Chloroflexota</taxon>
        <taxon>Chloroflexia</taxon>
        <taxon>Chloroflexales</taxon>
        <taxon>Chloroflexineae</taxon>
        <taxon>Chloroflexaceae</taxon>
        <taxon>Chloroflexus</taxon>
    </lineage>
</organism>
<dbReference type="Proteomes" id="UP000243376">
    <property type="component" value="Unassembled WGS sequence"/>
</dbReference>
<dbReference type="EMBL" id="PNIQ01000932">
    <property type="protein sequence ID" value="PMP75548.1"/>
    <property type="molecule type" value="Genomic_DNA"/>
</dbReference>
<name>A0A2J6WWR1_9CHLR</name>
<sequence length="75" mass="8122">MFDQRLANAAQARTGVEIFHCTIKDAGGAVAQQHPLDAVELRAWHIGLFQCSNRRQQTGEFGLRVGASSKTALAV</sequence>
<comment type="caution">
    <text evidence="1">The sequence shown here is derived from an EMBL/GenBank/DDBJ whole genome shotgun (WGS) entry which is preliminary data.</text>
</comment>
<protein>
    <submittedName>
        <fullName evidence="1">Uncharacterized protein</fullName>
    </submittedName>
</protein>
<reference evidence="1 2" key="1">
    <citation type="submission" date="2018-01" db="EMBL/GenBank/DDBJ databases">
        <title>Metagenomic assembled genomes from two thermal pools in the Uzon Caldera, Kamchatka, Russia.</title>
        <authorList>
            <person name="Wilkins L."/>
            <person name="Ettinger C."/>
        </authorList>
    </citation>
    <scope>NUCLEOTIDE SEQUENCE [LARGE SCALE GENOMIC DNA]</scope>
    <source>
        <strain evidence="1">ZAV-02</strain>
    </source>
</reference>
<evidence type="ECO:0000313" key="1">
    <source>
        <dbReference type="EMBL" id="PMP75548.1"/>
    </source>
</evidence>
<accession>A0A2J6WWR1</accession>
<proteinExistence type="predicted"/>
<evidence type="ECO:0000313" key="2">
    <source>
        <dbReference type="Proteomes" id="UP000243376"/>
    </source>
</evidence>
<gene>
    <name evidence="1" type="ORF">C0184_13860</name>
</gene>